<dbReference type="Proteomes" id="UP001501337">
    <property type="component" value="Unassembled WGS sequence"/>
</dbReference>
<evidence type="ECO:0000256" key="4">
    <source>
        <dbReference type="HAMAP-Rule" id="MF_00925"/>
    </source>
</evidence>
<dbReference type="Gene3D" id="3.30.1450.10">
    <property type="match status" value="1"/>
</dbReference>
<dbReference type="RefSeq" id="WP_344808801.1">
    <property type="nucleotide sequence ID" value="NZ_BAABBO010000018.1"/>
</dbReference>
<evidence type="ECO:0000313" key="7">
    <source>
        <dbReference type="Proteomes" id="UP001501337"/>
    </source>
</evidence>
<dbReference type="PANTHER" id="PTHR37482:SF1">
    <property type="entry name" value="OUTER MEMBRANE PROTEIN ASSEMBLY FACTOR BAME"/>
    <property type="match status" value="1"/>
</dbReference>
<evidence type="ECO:0000256" key="2">
    <source>
        <dbReference type="ARBA" id="ARBA00023136"/>
    </source>
</evidence>
<evidence type="ECO:0000256" key="1">
    <source>
        <dbReference type="ARBA" id="ARBA00022729"/>
    </source>
</evidence>
<comment type="subunit">
    <text evidence="4">Part of the Bam complex.</text>
</comment>
<evidence type="ECO:0000256" key="3">
    <source>
        <dbReference type="ARBA" id="ARBA00023237"/>
    </source>
</evidence>
<evidence type="ECO:0000259" key="5">
    <source>
        <dbReference type="Pfam" id="PF04355"/>
    </source>
</evidence>
<comment type="subcellular location">
    <subcellularLocation>
        <location evidence="4">Cell outer membrane</location>
    </subcellularLocation>
</comment>
<accession>A0ABP7Q4J7</accession>
<dbReference type="EMBL" id="BAABBO010000018">
    <property type="protein sequence ID" value="GAA3974984.1"/>
    <property type="molecule type" value="Genomic_DNA"/>
</dbReference>
<name>A0ABP7Q4J7_9GAMM</name>
<protein>
    <recommendedName>
        <fullName evidence="4">Outer membrane protein assembly factor BamE</fullName>
    </recommendedName>
</protein>
<feature type="domain" description="Outer membrane protein assembly factor BamE" evidence="5">
    <location>
        <begin position="65"/>
        <end position="133"/>
    </location>
</feature>
<dbReference type="PANTHER" id="PTHR37482">
    <property type="entry name" value="OUTER MEMBRANE PROTEIN ASSEMBLY FACTOR BAME"/>
    <property type="match status" value="1"/>
</dbReference>
<dbReference type="InterPro" id="IPR026592">
    <property type="entry name" value="BamE"/>
</dbReference>
<keyword evidence="7" id="KW-1185">Reference proteome</keyword>
<dbReference type="InterPro" id="IPR007450">
    <property type="entry name" value="BamE_dom"/>
</dbReference>
<evidence type="ECO:0000313" key="6">
    <source>
        <dbReference type="EMBL" id="GAA3974984.1"/>
    </source>
</evidence>
<sequence length="177" mass="19699">MLSNHLSHFISAMTSFVSLASFRRQVATVRGLRRQAIHISVIAVVLGSASGCAFPGVYKIDVQQGTIVEKDATETLAVGMTREQVHYLLGSPLLEPVFTNDYENYVYTIQLSGGKIRKQHIRLEFEGDSLTRIAKLDLLPPELANPGEVYKVRGLREAETLVEEATITQTRGVERRQ</sequence>
<comment type="similarity">
    <text evidence="4">Belongs to the BamE family.</text>
</comment>
<comment type="caution">
    <text evidence="6">The sequence shown here is derived from an EMBL/GenBank/DDBJ whole genome shotgun (WGS) entry which is preliminary data.</text>
</comment>
<dbReference type="Pfam" id="PF04355">
    <property type="entry name" value="BamE"/>
    <property type="match status" value="1"/>
</dbReference>
<proteinExistence type="inferred from homology"/>
<dbReference type="HAMAP" id="MF_00925">
    <property type="entry name" value="OM_assembly_BamE"/>
    <property type="match status" value="1"/>
</dbReference>
<keyword evidence="3 4" id="KW-0998">Cell outer membrane</keyword>
<organism evidence="6 7">
    <name type="scientific">Allohahella marinimesophila</name>
    <dbReference type="NCBI Taxonomy" id="1054972"/>
    <lineage>
        <taxon>Bacteria</taxon>
        <taxon>Pseudomonadati</taxon>
        <taxon>Pseudomonadota</taxon>
        <taxon>Gammaproteobacteria</taxon>
        <taxon>Oceanospirillales</taxon>
        <taxon>Hahellaceae</taxon>
        <taxon>Allohahella</taxon>
    </lineage>
</organism>
<keyword evidence="1 4" id="KW-0732">Signal</keyword>
<keyword evidence="2 4" id="KW-0472">Membrane</keyword>
<dbReference type="InterPro" id="IPR037873">
    <property type="entry name" value="BamE-like"/>
</dbReference>
<reference evidence="7" key="1">
    <citation type="journal article" date="2019" name="Int. J. Syst. Evol. Microbiol.">
        <title>The Global Catalogue of Microorganisms (GCM) 10K type strain sequencing project: providing services to taxonomists for standard genome sequencing and annotation.</title>
        <authorList>
            <consortium name="The Broad Institute Genomics Platform"/>
            <consortium name="The Broad Institute Genome Sequencing Center for Infectious Disease"/>
            <person name="Wu L."/>
            <person name="Ma J."/>
        </authorList>
    </citation>
    <scope>NUCLEOTIDE SEQUENCE [LARGE SCALE GENOMIC DNA]</scope>
    <source>
        <strain evidence="7">JCM 17555</strain>
    </source>
</reference>
<gene>
    <name evidence="4" type="primary">bamE</name>
    <name evidence="6" type="ORF">GCM10022278_34970</name>
</gene>
<comment type="function">
    <text evidence="4">Part of the outer membrane protein assembly complex, which is involved in assembly and insertion of beta-barrel proteins into the outer membrane.</text>
</comment>